<organism evidence="1 2">
    <name type="scientific">Alligator mississippiensis</name>
    <name type="common">American alligator</name>
    <dbReference type="NCBI Taxonomy" id="8496"/>
    <lineage>
        <taxon>Eukaryota</taxon>
        <taxon>Metazoa</taxon>
        <taxon>Chordata</taxon>
        <taxon>Craniata</taxon>
        <taxon>Vertebrata</taxon>
        <taxon>Euteleostomi</taxon>
        <taxon>Archelosauria</taxon>
        <taxon>Archosauria</taxon>
        <taxon>Crocodylia</taxon>
        <taxon>Alligatoridae</taxon>
        <taxon>Alligatorinae</taxon>
        <taxon>Alligator</taxon>
    </lineage>
</organism>
<name>A0A151NG36_ALLMI</name>
<accession>A0A151NG36</accession>
<sequence length="70" mass="7727">MFRDTFLIASSFIRLSLPSTKQASVCAFSAFSSSRFLCPCLSLEPARDISPLNLTLSKGFPVPTRKRDAK</sequence>
<comment type="caution">
    <text evidence="1">The sequence shown here is derived from an EMBL/GenBank/DDBJ whole genome shotgun (WGS) entry which is preliminary data.</text>
</comment>
<dbReference type="Proteomes" id="UP000050525">
    <property type="component" value="Unassembled WGS sequence"/>
</dbReference>
<protein>
    <submittedName>
        <fullName evidence="1">Uncharacterized protein</fullName>
    </submittedName>
</protein>
<evidence type="ECO:0000313" key="2">
    <source>
        <dbReference type="Proteomes" id="UP000050525"/>
    </source>
</evidence>
<dbReference type="EMBL" id="AKHW03003146">
    <property type="protein sequence ID" value="KYO35619.1"/>
    <property type="molecule type" value="Genomic_DNA"/>
</dbReference>
<proteinExistence type="predicted"/>
<reference evidence="1 2" key="1">
    <citation type="journal article" date="2012" name="Genome Biol.">
        <title>Sequencing three crocodilian genomes to illuminate the evolution of archosaurs and amniotes.</title>
        <authorList>
            <person name="St John J.A."/>
            <person name="Braun E.L."/>
            <person name="Isberg S.R."/>
            <person name="Miles L.G."/>
            <person name="Chong A.Y."/>
            <person name="Gongora J."/>
            <person name="Dalzell P."/>
            <person name="Moran C."/>
            <person name="Bed'hom B."/>
            <person name="Abzhanov A."/>
            <person name="Burgess S.C."/>
            <person name="Cooksey A.M."/>
            <person name="Castoe T.A."/>
            <person name="Crawford N.G."/>
            <person name="Densmore L.D."/>
            <person name="Drew J.C."/>
            <person name="Edwards S.V."/>
            <person name="Faircloth B.C."/>
            <person name="Fujita M.K."/>
            <person name="Greenwold M.J."/>
            <person name="Hoffmann F.G."/>
            <person name="Howard J.M."/>
            <person name="Iguchi T."/>
            <person name="Janes D.E."/>
            <person name="Khan S.Y."/>
            <person name="Kohno S."/>
            <person name="de Koning A.J."/>
            <person name="Lance S.L."/>
            <person name="McCarthy F.M."/>
            <person name="McCormack J.E."/>
            <person name="Merchant M.E."/>
            <person name="Peterson D.G."/>
            <person name="Pollock D.D."/>
            <person name="Pourmand N."/>
            <person name="Raney B.J."/>
            <person name="Roessler K.A."/>
            <person name="Sanford J.R."/>
            <person name="Sawyer R.H."/>
            <person name="Schmidt C.J."/>
            <person name="Triplett E.W."/>
            <person name="Tuberville T.D."/>
            <person name="Venegas-Anaya M."/>
            <person name="Howard J.T."/>
            <person name="Jarvis E.D."/>
            <person name="Guillette L.J.Jr."/>
            <person name="Glenn T.C."/>
            <person name="Green R.E."/>
            <person name="Ray D.A."/>
        </authorList>
    </citation>
    <scope>NUCLEOTIDE SEQUENCE [LARGE SCALE GENOMIC DNA]</scope>
    <source>
        <strain evidence="1">KSC_2009_1</strain>
    </source>
</reference>
<evidence type="ECO:0000313" key="1">
    <source>
        <dbReference type="EMBL" id="KYO35619.1"/>
    </source>
</evidence>
<keyword evidence="2" id="KW-1185">Reference proteome</keyword>
<gene>
    <name evidence="1" type="ORF">Y1Q_0013828</name>
</gene>
<dbReference type="AlphaFoldDB" id="A0A151NG36"/>